<organism evidence="1 2">
    <name type="scientific">Paracoccus versutus</name>
    <name type="common">Thiobacillus versutus</name>
    <dbReference type="NCBI Taxonomy" id="34007"/>
    <lineage>
        <taxon>Bacteria</taxon>
        <taxon>Pseudomonadati</taxon>
        <taxon>Pseudomonadota</taxon>
        <taxon>Alphaproteobacteria</taxon>
        <taxon>Rhodobacterales</taxon>
        <taxon>Paracoccaceae</taxon>
        <taxon>Paracoccus</taxon>
    </lineage>
</organism>
<dbReference type="RefSeq" id="WP_116220841.1">
    <property type="nucleotide sequence ID" value="NZ_CP038196.1"/>
</dbReference>
<proteinExistence type="predicted"/>
<sequence length="69" mass="7372">MTIIFDDTPKYPGLRGDLARVTSIEDRVLIRAVDTMAEEGVTIAMTMQQACAFAAAIVRAAADIQEASA</sequence>
<dbReference type="Proteomes" id="UP000256941">
    <property type="component" value="Unassembled WGS sequence"/>
</dbReference>
<evidence type="ECO:0000313" key="1">
    <source>
        <dbReference type="EMBL" id="REF72349.1"/>
    </source>
</evidence>
<reference evidence="1 2" key="1">
    <citation type="submission" date="2018-08" db="EMBL/GenBank/DDBJ databases">
        <title>Genomic Encyclopedia of Archaeal and Bacterial Type Strains, Phase II (KMG-II): from individual species to whole genera.</title>
        <authorList>
            <person name="Goeker M."/>
        </authorList>
    </citation>
    <scope>NUCLEOTIDE SEQUENCE [LARGE SCALE GENOMIC DNA]</scope>
    <source>
        <strain evidence="1 2">DSM 17099</strain>
    </source>
</reference>
<name>A0A3D9XZH7_PARVE</name>
<gene>
    <name evidence="1" type="ORF">BDD41_0819</name>
</gene>
<evidence type="ECO:0000313" key="2">
    <source>
        <dbReference type="Proteomes" id="UP000256941"/>
    </source>
</evidence>
<comment type="caution">
    <text evidence="1">The sequence shown here is derived from an EMBL/GenBank/DDBJ whole genome shotgun (WGS) entry which is preliminary data.</text>
</comment>
<protein>
    <submittedName>
        <fullName evidence="1">Uncharacterized protein</fullName>
    </submittedName>
</protein>
<dbReference type="AlphaFoldDB" id="A0A3D9XZH7"/>
<dbReference type="EMBL" id="QTUJ01000001">
    <property type="protein sequence ID" value="REF72349.1"/>
    <property type="molecule type" value="Genomic_DNA"/>
</dbReference>
<accession>A0A3D9XZH7</accession>